<dbReference type="PANTHER" id="PTHR12960:SF0">
    <property type="entry name" value="MRNA EXPORT FACTOR GLE1"/>
    <property type="match status" value="1"/>
</dbReference>
<keyword evidence="5" id="KW-0653">Protein transport</keyword>
<dbReference type="InterPro" id="IPR012476">
    <property type="entry name" value="GLE1"/>
</dbReference>
<keyword evidence="14" id="KW-1185">Reference proteome</keyword>
<dbReference type="SMR" id="A0A8T3C4K7"/>
<comment type="caution">
    <text evidence="13">The sequence shown here is derived from an EMBL/GenBank/DDBJ whole genome shotgun (WGS) entry which is preliminary data.</text>
</comment>
<organism evidence="13 14">
    <name type="scientific">Dendrobium nobile</name>
    <name type="common">Orchid</name>
    <dbReference type="NCBI Taxonomy" id="94219"/>
    <lineage>
        <taxon>Eukaryota</taxon>
        <taxon>Viridiplantae</taxon>
        <taxon>Streptophyta</taxon>
        <taxon>Embryophyta</taxon>
        <taxon>Tracheophyta</taxon>
        <taxon>Spermatophyta</taxon>
        <taxon>Magnoliopsida</taxon>
        <taxon>Liliopsida</taxon>
        <taxon>Asparagales</taxon>
        <taxon>Orchidaceae</taxon>
        <taxon>Epidendroideae</taxon>
        <taxon>Malaxideae</taxon>
        <taxon>Dendrobiinae</taxon>
        <taxon>Dendrobium</taxon>
    </lineage>
</organism>
<evidence type="ECO:0000313" key="14">
    <source>
        <dbReference type="Proteomes" id="UP000829196"/>
    </source>
</evidence>
<comment type="subcellular location">
    <subcellularLocation>
        <location evidence="1">Nucleus</location>
        <location evidence="1">Nuclear pore complex</location>
    </subcellularLocation>
</comment>
<keyword evidence="8" id="KW-0539">Nucleus</keyword>
<evidence type="ECO:0000256" key="6">
    <source>
        <dbReference type="ARBA" id="ARBA00023010"/>
    </source>
</evidence>
<reference evidence="13" key="1">
    <citation type="journal article" date="2022" name="Front. Genet.">
        <title>Chromosome-Scale Assembly of the Dendrobium nobile Genome Provides Insights Into the Molecular Mechanism of the Biosynthesis of the Medicinal Active Ingredient of Dendrobium.</title>
        <authorList>
            <person name="Xu Q."/>
            <person name="Niu S.-C."/>
            <person name="Li K.-L."/>
            <person name="Zheng P.-J."/>
            <person name="Zhang X.-J."/>
            <person name="Jia Y."/>
            <person name="Liu Y."/>
            <person name="Niu Y.-X."/>
            <person name="Yu L.-H."/>
            <person name="Chen D.-F."/>
            <person name="Zhang G.-Q."/>
        </authorList>
    </citation>
    <scope>NUCLEOTIDE SEQUENCE</scope>
    <source>
        <tissue evidence="13">Leaf</tissue>
    </source>
</reference>
<dbReference type="InterPro" id="IPR044730">
    <property type="entry name" value="RNase_H-like_dom_plant"/>
</dbReference>
<evidence type="ECO:0000313" key="13">
    <source>
        <dbReference type="EMBL" id="KAI0524468.1"/>
    </source>
</evidence>
<evidence type="ECO:0000256" key="9">
    <source>
        <dbReference type="ARBA" id="ARBA00026227"/>
    </source>
</evidence>
<dbReference type="InterPro" id="IPR002156">
    <property type="entry name" value="RNaseH_domain"/>
</dbReference>
<dbReference type="GO" id="GO:0000822">
    <property type="term" value="F:inositol hexakisphosphate binding"/>
    <property type="evidence" value="ECO:0007669"/>
    <property type="project" value="TreeGrafter"/>
</dbReference>
<evidence type="ECO:0000256" key="4">
    <source>
        <dbReference type="ARBA" id="ARBA00022816"/>
    </source>
</evidence>
<dbReference type="Proteomes" id="UP000829196">
    <property type="component" value="Unassembled WGS sequence"/>
</dbReference>
<dbReference type="GO" id="GO:0015031">
    <property type="term" value="P:protein transport"/>
    <property type="evidence" value="ECO:0007669"/>
    <property type="project" value="UniProtKB-KW"/>
</dbReference>
<evidence type="ECO:0000256" key="2">
    <source>
        <dbReference type="ARBA" id="ARBA00011056"/>
    </source>
</evidence>
<dbReference type="GO" id="GO:0003676">
    <property type="term" value="F:nucleic acid binding"/>
    <property type="evidence" value="ECO:0007669"/>
    <property type="project" value="InterPro"/>
</dbReference>
<proteinExistence type="inferred from homology"/>
<keyword evidence="7" id="KW-0906">Nuclear pore complex</keyword>
<dbReference type="GO" id="GO:0031369">
    <property type="term" value="F:translation initiation factor binding"/>
    <property type="evidence" value="ECO:0007669"/>
    <property type="project" value="TreeGrafter"/>
</dbReference>
<feature type="compositionally biased region" description="Basic and acidic residues" evidence="11">
    <location>
        <begin position="482"/>
        <end position="495"/>
    </location>
</feature>
<accession>A0A8T3C4K7</accession>
<evidence type="ECO:0000259" key="12">
    <source>
        <dbReference type="Pfam" id="PF13456"/>
    </source>
</evidence>
<comment type="similarity">
    <text evidence="2">Belongs to the GLE1 family.</text>
</comment>
<feature type="compositionally biased region" description="Basic and acidic residues" evidence="11">
    <location>
        <begin position="458"/>
        <end position="474"/>
    </location>
</feature>
<keyword evidence="6" id="KW-0811">Translocation</keyword>
<dbReference type="GO" id="GO:0016973">
    <property type="term" value="P:poly(A)+ mRNA export from nucleus"/>
    <property type="evidence" value="ECO:0007669"/>
    <property type="project" value="InterPro"/>
</dbReference>
<dbReference type="OrthoDB" id="420884at2759"/>
<dbReference type="Gene3D" id="1.25.40.510">
    <property type="entry name" value="GLE1-like"/>
    <property type="match status" value="1"/>
</dbReference>
<sequence>MIVYYNWRSRNLGKHGNLELPIAYIAAKAISQASFYQSSPTEKNWSTNQHLLPKAWCPPPEGWLKLNIDAALLDSNLAGIAGLIRDCKGRMICAYGKMMNHWDIAHLELKAILMMEKYIQDWFCEYMGIIIEGDNVNIIKMLQNSIKVKTNKGFAFHLLPYFVTVAFPIRHFFSCCFDLAYFTVKGYVKLELRCPNNAAMVTSADPEPLWTLDDLLSQLNSLKKQLGAQNAVPSPLKKYDSICFPEMKEMGSNKPFVMRITDDDAQESGSEDETTAYRLTTGTRFNCPDIYLSESDETDDEMHEKSAPSLLMEKKSVEEGVLCELESEHQLMVKEQLRSKLSSLELSQKIESEKSSFAIDRLEKQSEARRELDRRLDKQYQRRIAEILDSHLSILQRNHEQRSQIEERRIRDDATLEEAKRKEKALIDERLSQEKAKAEAEVRLKAIKQAEAQKAALEAERREAKEAAEKKAARLPETAAEDASKKEFREPKGEENTQPLRSTKKGDSVTKQLGIRVIASKAALNAESNRLAIYNGVAGKINVVLQKDLDKHGRQMYKYIKQVGGTVENVRAKAHALVQLINDPTLPLPISILIFANKVVSLCENVSGSFDESAFRCGWAILLIASQVPNVMDFVLAEFHRACIYTVPKHLQATDVASQTKDYWKMLGYREEDGEVESTEEFLNRVESCMKLYAALIQTEIDGFKNPHGLKYGWAWLAMFLNALPANRTTAVALEAFLKMAGFALLRKYKSQFMKVLNIISRRFLPALKQRGEAVNAIVLKLEQYLDDKIYLREPEGRHFRGSLLSKVFQ</sequence>
<dbReference type="GO" id="GO:0005543">
    <property type="term" value="F:phospholipid binding"/>
    <property type="evidence" value="ECO:0007669"/>
    <property type="project" value="TreeGrafter"/>
</dbReference>
<dbReference type="InterPro" id="IPR038506">
    <property type="entry name" value="GLE1-like_sf"/>
</dbReference>
<evidence type="ECO:0000256" key="8">
    <source>
        <dbReference type="ARBA" id="ARBA00023242"/>
    </source>
</evidence>
<protein>
    <recommendedName>
        <fullName evidence="9">mRNA export factor GLE1</fullName>
    </recommendedName>
    <alternativeName>
        <fullName evidence="10">Nucleoporin GLE1</fullName>
    </alternativeName>
</protein>
<evidence type="ECO:0000256" key="11">
    <source>
        <dbReference type="SAM" id="MobiDB-lite"/>
    </source>
</evidence>
<evidence type="ECO:0000256" key="10">
    <source>
        <dbReference type="ARBA" id="ARBA00029983"/>
    </source>
</evidence>
<dbReference type="GO" id="GO:0004523">
    <property type="term" value="F:RNA-DNA hybrid ribonuclease activity"/>
    <property type="evidence" value="ECO:0007669"/>
    <property type="project" value="InterPro"/>
</dbReference>
<evidence type="ECO:0000256" key="5">
    <source>
        <dbReference type="ARBA" id="ARBA00022927"/>
    </source>
</evidence>
<keyword evidence="4" id="KW-0509">mRNA transport</keyword>
<feature type="region of interest" description="Disordered" evidence="11">
    <location>
        <begin position="458"/>
        <end position="507"/>
    </location>
</feature>
<feature type="domain" description="RNase H type-1" evidence="12">
    <location>
        <begin position="69"/>
        <end position="151"/>
    </location>
</feature>
<evidence type="ECO:0000256" key="1">
    <source>
        <dbReference type="ARBA" id="ARBA00004567"/>
    </source>
</evidence>
<gene>
    <name evidence="13" type="ORF">KFK09_003838</name>
</gene>
<evidence type="ECO:0000256" key="3">
    <source>
        <dbReference type="ARBA" id="ARBA00022448"/>
    </source>
</evidence>
<dbReference type="PANTHER" id="PTHR12960">
    <property type="entry name" value="GLE-1-RELATED"/>
    <property type="match status" value="1"/>
</dbReference>
<keyword evidence="3" id="KW-0813">Transport</keyword>
<dbReference type="GO" id="GO:0044614">
    <property type="term" value="C:nuclear pore cytoplasmic filaments"/>
    <property type="evidence" value="ECO:0007669"/>
    <property type="project" value="TreeGrafter"/>
</dbReference>
<dbReference type="EMBL" id="JAGYWB010000004">
    <property type="protein sequence ID" value="KAI0524468.1"/>
    <property type="molecule type" value="Genomic_DNA"/>
</dbReference>
<dbReference type="GO" id="GO:0005737">
    <property type="term" value="C:cytoplasm"/>
    <property type="evidence" value="ECO:0007669"/>
    <property type="project" value="TreeGrafter"/>
</dbReference>
<dbReference type="Pfam" id="PF13456">
    <property type="entry name" value="RVT_3"/>
    <property type="match status" value="1"/>
</dbReference>
<evidence type="ECO:0000256" key="7">
    <source>
        <dbReference type="ARBA" id="ARBA00023132"/>
    </source>
</evidence>
<dbReference type="AlphaFoldDB" id="A0A8T3C4K7"/>
<dbReference type="CDD" id="cd06222">
    <property type="entry name" value="RNase_H_like"/>
    <property type="match status" value="1"/>
</dbReference>
<name>A0A8T3C4K7_DENNO</name>
<dbReference type="Pfam" id="PF07817">
    <property type="entry name" value="GLE1"/>
    <property type="match status" value="1"/>
</dbReference>